<reference evidence="1 3" key="1">
    <citation type="submission" date="2015-10" db="EMBL/GenBank/DDBJ databases">
        <title>The cercosporin biosynthetic gene cluster was horizontally transferred to several fungal lineages and shown to be expanded in Cercospora beticola based on microsynteny with recipient genomes.</title>
        <authorList>
            <person name="De Jonge R."/>
            <person name="Ebert M.K."/>
            <person name="Suttle J.C."/>
            <person name="Jurick Ii W.M."/>
            <person name="Secor G.A."/>
            <person name="Thomma B.P."/>
            <person name="Van De Peer Y."/>
            <person name="Bolton M.D."/>
        </authorList>
    </citation>
    <scope>NUCLEOTIDE SEQUENCE [LARGE SCALE GENOMIC DNA]</scope>
    <source>
        <strain evidence="1 3">09-40</strain>
    </source>
</reference>
<proteinExistence type="predicted"/>
<evidence type="ECO:0000313" key="3">
    <source>
        <dbReference type="Proteomes" id="UP000230605"/>
    </source>
</evidence>
<evidence type="ECO:0000313" key="2">
    <source>
        <dbReference type="EMBL" id="WPB02480.1"/>
    </source>
</evidence>
<dbReference type="AlphaFoldDB" id="A0A2G5HN04"/>
<dbReference type="OrthoDB" id="3649685at2759"/>
<evidence type="ECO:0000313" key="4">
    <source>
        <dbReference type="Proteomes" id="UP001302367"/>
    </source>
</evidence>
<protein>
    <submittedName>
        <fullName evidence="1">Uncharacterized protein</fullName>
    </submittedName>
</protein>
<sequence length="287" mass="31517">MCNNTTNYNNYPVATAYLTIPTAMDVERCPSCRRSIATCRCEAPVQPRRRDIFDSADAQSMGWDTCPTCRQNISDCSCAVKNQFAIDSDTCPICRQNISDCCCAVKNKFAIDCAAKHITYMVDSAMKTSLLTLGAFPGQSMGWDTCPTCRQNISDCSCAVKNQFAISTLSDTCPICRQNISDCCCAVKNQFAISTLSDTCPICRQNISDCCCAVKNQFAIDCAAKHIAFMVDSAVKNQFATTVKADTCLDCGRAVDKCRCDAPVKPHRLSTAQNSHLAFREPLCQYR</sequence>
<name>A0A2G5HN04_CERBT</name>
<dbReference type="Proteomes" id="UP000230605">
    <property type="component" value="Chromosome 4"/>
</dbReference>
<accession>A0A2G5HN04</accession>
<gene>
    <name evidence="1" type="ORF">CB0940_05168</name>
    <name evidence="2" type="ORF">RHO25_007116</name>
</gene>
<evidence type="ECO:0000313" key="1">
    <source>
        <dbReference type="EMBL" id="PIA93878.1"/>
    </source>
</evidence>
<dbReference type="EMBL" id="CP134187">
    <property type="protein sequence ID" value="WPB02480.1"/>
    <property type="molecule type" value="Genomic_DNA"/>
</dbReference>
<dbReference type="Proteomes" id="UP001302367">
    <property type="component" value="Chromosome 4"/>
</dbReference>
<keyword evidence="4" id="KW-1185">Reference proteome</keyword>
<reference evidence="2 4" key="2">
    <citation type="submission" date="2023-09" db="EMBL/GenBank/DDBJ databases">
        <title>Complete-Gapless Cercospora beticola genome.</title>
        <authorList>
            <person name="Wyatt N.A."/>
            <person name="Spanner R.E."/>
            <person name="Bolton M.D."/>
        </authorList>
    </citation>
    <scope>NUCLEOTIDE SEQUENCE [LARGE SCALE GENOMIC DNA]</scope>
    <source>
        <strain evidence="2">Cb09-40</strain>
    </source>
</reference>
<dbReference type="EMBL" id="LKMD01000105">
    <property type="protein sequence ID" value="PIA93878.1"/>
    <property type="molecule type" value="Genomic_DNA"/>
</dbReference>
<organism evidence="1 3">
    <name type="scientific">Cercospora beticola</name>
    <name type="common">Sugarbeet leaf spot fungus</name>
    <dbReference type="NCBI Taxonomy" id="122368"/>
    <lineage>
        <taxon>Eukaryota</taxon>
        <taxon>Fungi</taxon>
        <taxon>Dikarya</taxon>
        <taxon>Ascomycota</taxon>
        <taxon>Pezizomycotina</taxon>
        <taxon>Dothideomycetes</taxon>
        <taxon>Dothideomycetidae</taxon>
        <taxon>Mycosphaerellales</taxon>
        <taxon>Mycosphaerellaceae</taxon>
        <taxon>Cercospora</taxon>
    </lineage>
</organism>